<protein>
    <recommendedName>
        <fullName evidence="1">SGNH hydrolase-type esterase domain-containing protein</fullName>
    </recommendedName>
</protein>
<dbReference type="InterPro" id="IPR051532">
    <property type="entry name" value="Ester_Hydrolysis_Enzymes"/>
</dbReference>
<comment type="caution">
    <text evidence="2">The sequence shown here is derived from an EMBL/GenBank/DDBJ whole genome shotgun (WGS) entry which is preliminary data.</text>
</comment>
<dbReference type="AlphaFoldDB" id="A0A8J4EXN3"/>
<dbReference type="PANTHER" id="PTHR30383">
    <property type="entry name" value="THIOESTERASE 1/PROTEASE 1/LYSOPHOSPHOLIPASE L1"/>
    <property type="match status" value="1"/>
</dbReference>
<dbReference type="EMBL" id="BNCO01000010">
    <property type="protein sequence ID" value="GIL50966.1"/>
    <property type="molecule type" value="Genomic_DNA"/>
</dbReference>
<evidence type="ECO:0000313" key="3">
    <source>
        <dbReference type="Proteomes" id="UP000747399"/>
    </source>
</evidence>
<reference evidence="2" key="1">
    <citation type="journal article" date="2021" name="Proc. Natl. Acad. Sci. U.S.A.">
        <title>Three genomes in the algal genus Volvox reveal the fate of a haploid sex-determining region after a transition to homothallism.</title>
        <authorList>
            <person name="Yamamoto K."/>
            <person name="Hamaji T."/>
            <person name="Kawai-Toyooka H."/>
            <person name="Matsuzaki R."/>
            <person name="Takahashi F."/>
            <person name="Nishimura Y."/>
            <person name="Kawachi M."/>
            <person name="Noguchi H."/>
            <person name="Minakuchi Y."/>
            <person name="Umen J.G."/>
            <person name="Toyoda A."/>
            <person name="Nozaki H."/>
        </authorList>
    </citation>
    <scope>NUCLEOTIDE SEQUENCE</scope>
    <source>
        <strain evidence="2">NIES-3780</strain>
    </source>
</reference>
<gene>
    <name evidence="2" type="ORF">Vafri_7042</name>
</gene>
<feature type="domain" description="SGNH hydrolase-type esterase" evidence="1">
    <location>
        <begin position="9"/>
        <end position="171"/>
    </location>
</feature>
<dbReference type="SUPFAM" id="SSF52266">
    <property type="entry name" value="SGNH hydrolase"/>
    <property type="match status" value="1"/>
</dbReference>
<evidence type="ECO:0000259" key="1">
    <source>
        <dbReference type="Pfam" id="PF13472"/>
    </source>
</evidence>
<accession>A0A8J4EXN3</accession>
<dbReference type="GO" id="GO:0004622">
    <property type="term" value="F:phosphatidylcholine lysophospholipase activity"/>
    <property type="evidence" value="ECO:0007669"/>
    <property type="project" value="TreeGrafter"/>
</dbReference>
<sequence>MPNQPVVLCLGDSHTFGTHGASWFRDLATALPGLSLVNTGVNGTQVMNVHFRLDRLISGVRGRLAGVTVLIGTNDCLRSLAQDAKDYWGQLYYQLNNGDTGPANVDTFDKQYRALIADLALRLRERAAAATNSRPITLMIITLPPIGEDLNDKANRRVDEYNAIIHAVTVEQQQQLEQAQDSNMVGCAGGSRLRIVLLDLNAACKAAITHAFAHGGGMNGDDNCGAPAPTSILPRRLPMPFWRSALTITACLLRRYAFGVSYGRQSAVAGTVVLTPDCIHLNEAGAQLLAQLVEGELCAQASTETNTAAKVTAS</sequence>
<dbReference type="Proteomes" id="UP000747399">
    <property type="component" value="Unassembled WGS sequence"/>
</dbReference>
<keyword evidence="3" id="KW-1185">Reference proteome</keyword>
<evidence type="ECO:0000313" key="2">
    <source>
        <dbReference type="EMBL" id="GIL50966.1"/>
    </source>
</evidence>
<proteinExistence type="predicted"/>
<dbReference type="InterPro" id="IPR013830">
    <property type="entry name" value="SGNH_hydro"/>
</dbReference>
<dbReference type="PANTHER" id="PTHR30383:SF5">
    <property type="entry name" value="SGNH HYDROLASE-TYPE ESTERASE DOMAIN-CONTAINING PROTEIN"/>
    <property type="match status" value="1"/>
</dbReference>
<dbReference type="Gene3D" id="3.40.50.1110">
    <property type="entry name" value="SGNH hydrolase"/>
    <property type="match status" value="1"/>
</dbReference>
<dbReference type="InterPro" id="IPR036514">
    <property type="entry name" value="SGNH_hydro_sf"/>
</dbReference>
<dbReference type="Pfam" id="PF13472">
    <property type="entry name" value="Lipase_GDSL_2"/>
    <property type="match status" value="1"/>
</dbReference>
<organism evidence="2 3">
    <name type="scientific">Volvox africanus</name>
    <dbReference type="NCBI Taxonomy" id="51714"/>
    <lineage>
        <taxon>Eukaryota</taxon>
        <taxon>Viridiplantae</taxon>
        <taxon>Chlorophyta</taxon>
        <taxon>core chlorophytes</taxon>
        <taxon>Chlorophyceae</taxon>
        <taxon>CS clade</taxon>
        <taxon>Chlamydomonadales</taxon>
        <taxon>Volvocaceae</taxon>
        <taxon>Volvox</taxon>
    </lineage>
</organism>
<name>A0A8J4EXN3_9CHLO</name>